<gene>
    <name evidence="2" type="ORF">RV15_GL002679</name>
</gene>
<dbReference type="Proteomes" id="UP000183039">
    <property type="component" value="Unassembled WGS sequence"/>
</dbReference>
<dbReference type="Pfam" id="PF12650">
    <property type="entry name" value="DUF3784"/>
    <property type="match status" value="1"/>
</dbReference>
<dbReference type="InterPro" id="IPR017259">
    <property type="entry name" value="UCP037672"/>
</dbReference>
<organism evidence="2 3">
    <name type="scientific">Enterococcus silesiacus</name>
    <dbReference type="NCBI Taxonomy" id="332949"/>
    <lineage>
        <taxon>Bacteria</taxon>
        <taxon>Bacillati</taxon>
        <taxon>Bacillota</taxon>
        <taxon>Bacilli</taxon>
        <taxon>Lactobacillales</taxon>
        <taxon>Enterococcaceae</taxon>
        <taxon>Enterococcus</taxon>
    </lineage>
</organism>
<comment type="caution">
    <text evidence="2">The sequence shown here is derived from an EMBL/GenBank/DDBJ whole genome shotgun (WGS) entry which is preliminary data.</text>
</comment>
<keyword evidence="1" id="KW-0472">Membrane</keyword>
<proteinExistence type="predicted"/>
<name>A0AA91JQ17_9ENTE</name>
<evidence type="ECO:0000256" key="1">
    <source>
        <dbReference type="SAM" id="Phobius"/>
    </source>
</evidence>
<feature type="transmembrane region" description="Helical" evidence="1">
    <location>
        <begin position="7"/>
        <end position="27"/>
    </location>
</feature>
<evidence type="ECO:0008006" key="4">
    <source>
        <dbReference type="Google" id="ProtNLM"/>
    </source>
</evidence>
<reference evidence="2 3" key="1">
    <citation type="submission" date="2014-12" db="EMBL/GenBank/DDBJ databases">
        <title>Draft genome sequences of 29 type strains of Enterococci.</title>
        <authorList>
            <person name="Zhong Z."/>
            <person name="Sun Z."/>
            <person name="Liu W."/>
            <person name="Zhang W."/>
            <person name="Zhang H."/>
        </authorList>
    </citation>
    <scope>NUCLEOTIDE SEQUENCE [LARGE SCALE GENOMIC DNA]</scope>
    <source>
        <strain evidence="2 3">DSM 22801</strain>
    </source>
</reference>
<keyword evidence="1" id="KW-0812">Transmembrane</keyword>
<feature type="transmembrane region" description="Helical" evidence="1">
    <location>
        <begin position="72"/>
        <end position="93"/>
    </location>
</feature>
<protein>
    <recommendedName>
        <fullName evidence="4">DUF3784 domain-containing protein</fullName>
    </recommendedName>
</protein>
<evidence type="ECO:0000313" key="2">
    <source>
        <dbReference type="EMBL" id="OJG92734.1"/>
    </source>
</evidence>
<dbReference type="EMBL" id="JXLC01000004">
    <property type="protein sequence ID" value="OJG92734.1"/>
    <property type="molecule type" value="Genomic_DNA"/>
</dbReference>
<feature type="transmembrane region" description="Helical" evidence="1">
    <location>
        <begin position="47"/>
        <end position="65"/>
    </location>
</feature>
<sequence>MKRMVDLIMILIFIVCGIQLWHGKWLWLIAGYNTASKQEKAKINGTALGKAIGGLLIFSAVLIGLMRLFPRFQLIAVFTIIILVGGMITYINLSPRFKQ</sequence>
<evidence type="ECO:0000313" key="3">
    <source>
        <dbReference type="Proteomes" id="UP000183039"/>
    </source>
</evidence>
<accession>A0AA91JQ17</accession>
<keyword evidence="1" id="KW-1133">Transmembrane helix</keyword>
<dbReference type="AlphaFoldDB" id="A0AA91JQ17"/>